<feature type="transmembrane region" description="Helical" evidence="1">
    <location>
        <begin position="1232"/>
        <end position="1250"/>
    </location>
</feature>
<keyword evidence="1" id="KW-1133">Transmembrane helix</keyword>
<reference evidence="2" key="1">
    <citation type="journal article" date="2015" name="Nature">
        <title>Complex archaea that bridge the gap between prokaryotes and eukaryotes.</title>
        <authorList>
            <person name="Spang A."/>
            <person name="Saw J.H."/>
            <person name="Jorgensen S.L."/>
            <person name="Zaremba-Niedzwiedzka K."/>
            <person name="Martijn J."/>
            <person name="Lind A.E."/>
            <person name="van Eijk R."/>
            <person name="Schleper C."/>
            <person name="Guy L."/>
            <person name="Ettema T.J."/>
        </authorList>
    </citation>
    <scope>NUCLEOTIDE SEQUENCE</scope>
</reference>
<dbReference type="PANTHER" id="PTHR12861">
    <property type="entry name" value="TRANSLOCON-ASSOCIATED PROTEIN, BETA SUBUNIT PRECURSOR TRAP-BETA SIGNAL SEQUENCE RECEPTOR BETA SUBUNIT"/>
    <property type="match status" value="1"/>
</dbReference>
<accession>A0A0F9U045</accession>
<evidence type="ECO:0000256" key="1">
    <source>
        <dbReference type="SAM" id="Phobius"/>
    </source>
</evidence>
<proteinExistence type="predicted"/>
<gene>
    <name evidence="2" type="ORF">LCGC14_0589310</name>
</gene>
<protein>
    <recommendedName>
        <fullName evidence="3">DUF11 domain-containing protein</fullName>
    </recommendedName>
</protein>
<name>A0A0F9U045_9ZZZZ</name>
<evidence type="ECO:0008006" key="3">
    <source>
        <dbReference type="Google" id="ProtNLM"/>
    </source>
</evidence>
<organism evidence="2">
    <name type="scientific">marine sediment metagenome</name>
    <dbReference type="NCBI Taxonomy" id="412755"/>
    <lineage>
        <taxon>unclassified sequences</taxon>
        <taxon>metagenomes</taxon>
        <taxon>ecological metagenomes</taxon>
    </lineage>
</organism>
<evidence type="ECO:0000313" key="2">
    <source>
        <dbReference type="EMBL" id="KKN54731.1"/>
    </source>
</evidence>
<sequence length="1312" mass="150418">MLKKVNQLTFLIFFLILFTPNLDIYINLNFGKIQEFADNSIVEQNIINNELRTSDIAGSDLYAEKIQTFVAGNKSIIKQSLFTNDSSILSQFDSNDPAFYKCNVLLSVSNGKNPDIFPIILTESDIPSQYMVGYNSFVGFLYYDHDVDPSDALLRAERGFEIIKSKFMIDLIMVNVSETNFFPFVGYYPDWEHFFEELTRNFPMDGYWKALNIDRLISQEYLENYHLSATYMLINSLDFFEGDYNIEMDQINFNIGSIDLSFLESLEIGNLANQSTIIDNFGGAFNATISEDGLDQLLELFSTFTLTNNSNYSTISVQYEGLSEGIQKIGSNQYKFSLWRALGYEGEPLAPSKKIYIALIGAFLSSIEINILASDIIDATPLNFEFYDYLLEQLSLLFFLAGSEFDVQQIEDYSFDLFWLSEEGIKRSYVKPVNLQDPTDVINLLPLLGFSGISYIPTGIVNPFNELTVTYNISNSESNILLKKELIGENASYGAFRNFKYNISAKNVGNITAWGVPTPVPLELDPFFQIISPFFWENLKNDMWDVINIIYPNQYDSLEDFFNFDEDPRIFYFDSLGIGIFDTFYPNLLNITNLWPYNEEFDVIIDIIYPENLGYFVFPQSTIEEFFMNENSIWNDANWRLGPGEVKSYQVENISLSNIDSFSPFYRNNFSIDTSPETPEVVSGASLEETDPEMALSNDTVSWIIGSVEKFLEQRIEINFIFKNDTQIDFTNNTLEKVSLIINFTAPDDLTTLNFEIFNFSIEEFQNMDPYLESITNNSWIFSFINNNNSLDWLFYPFDGENYTLLFKIKCVDSDRYNISINDLDIEFSARSVNINDDTGSRLVYGSSTGIVQFERRSNSIPLSTYNSASIITSSFLDKYTSDSGEIITYNIYFKNIGASIAENVSISVLIPGIIHNANNFTLHGNNLTYYLPKLAPSEEKIINFTFYVPNSISIKEVSIVYHNPEVLEGGNSTKMFTLTNEVCIYTPVDYSYHFPFIRTIEIFHDNKTNFLNDAPIIGEIFNLSISLKNTSPNGFGIPELNISMNDQYGELKRINNLTIHIEDITFNETRSFNIAVKKLGWKGYYYPPINYVDGSESRTIQISNSLYKILGNINFSIIKSVNSNQLEIGDDLTINIELQNTGSIIIEDIVINDISSYSQTDFTLIHGNLVNIIDSLEPGEKVTVSYVIKAKNQGLIKLKPANVVYFYLLKNEIKTNIVNIKIITPLHRQLLYLYLPTIAVFLIFIVYIWQIKIYRRRRSEFDRSERFIFGLSSRETILKVEHTLRERLTILSKNLNREGSKDIKNKEGDSN</sequence>
<dbReference type="PANTHER" id="PTHR12861:SF3">
    <property type="entry name" value="TRANSLOCON-ASSOCIATED PROTEIN SUBUNIT BETA"/>
    <property type="match status" value="1"/>
</dbReference>
<comment type="caution">
    <text evidence="2">The sequence shown here is derived from an EMBL/GenBank/DDBJ whole genome shotgun (WGS) entry which is preliminary data.</text>
</comment>
<keyword evidence="1" id="KW-0472">Membrane</keyword>
<dbReference type="EMBL" id="LAZR01000915">
    <property type="protein sequence ID" value="KKN54731.1"/>
    <property type="molecule type" value="Genomic_DNA"/>
</dbReference>
<dbReference type="Pfam" id="PF05753">
    <property type="entry name" value="TRAP_beta"/>
    <property type="match status" value="1"/>
</dbReference>
<keyword evidence="1" id="KW-0812">Transmembrane</keyword>